<evidence type="ECO:0000256" key="5">
    <source>
        <dbReference type="ARBA" id="ARBA00023125"/>
    </source>
</evidence>
<dbReference type="OrthoDB" id="9784760at2"/>
<keyword evidence="2 7" id="KW-0678">Repressor</keyword>
<feature type="DNA-binding region" description="H-T-H motif" evidence="7">
    <location>
        <begin position="16"/>
        <end position="55"/>
    </location>
</feature>
<dbReference type="InterPro" id="IPR009718">
    <property type="entry name" value="Rex_DNA-bd_C_dom"/>
</dbReference>
<evidence type="ECO:0000313" key="9">
    <source>
        <dbReference type="EMBL" id="PKZ22417.1"/>
    </source>
</evidence>
<keyword evidence="6 7" id="KW-0804">Transcription</keyword>
<dbReference type="Proteomes" id="UP000234239">
    <property type="component" value="Unassembled WGS sequence"/>
</dbReference>
<dbReference type="GO" id="GO:0003700">
    <property type="term" value="F:DNA-binding transcription factor activity"/>
    <property type="evidence" value="ECO:0007669"/>
    <property type="project" value="UniProtKB-UniRule"/>
</dbReference>
<evidence type="ECO:0000256" key="6">
    <source>
        <dbReference type="ARBA" id="ARBA00023163"/>
    </source>
</evidence>
<dbReference type="AlphaFoldDB" id="A0A2I1MQL0"/>
<evidence type="ECO:0000259" key="8">
    <source>
        <dbReference type="SMART" id="SM00881"/>
    </source>
</evidence>
<organism evidence="9 10">
    <name type="scientific">Aerococcus sanguinicola</name>
    <dbReference type="NCBI Taxonomy" id="119206"/>
    <lineage>
        <taxon>Bacteria</taxon>
        <taxon>Bacillati</taxon>
        <taxon>Bacillota</taxon>
        <taxon>Bacilli</taxon>
        <taxon>Lactobacillales</taxon>
        <taxon>Aerococcaceae</taxon>
        <taxon>Aerococcus</taxon>
    </lineage>
</organism>
<dbReference type="PANTHER" id="PTHR35786">
    <property type="entry name" value="REDOX-SENSING TRANSCRIPTIONAL REPRESSOR REX"/>
    <property type="match status" value="1"/>
</dbReference>
<dbReference type="GO" id="GO:0005737">
    <property type="term" value="C:cytoplasm"/>
    <property type="evidence" value="ECO:0007669"/>
    <property type="project" value="UniProtKB-SubCell"/>
</dbReference>
<comment type="subcellular location">
    <subcellularLocation>
        <location evidence="7">Cytoplasm</location>
    </subcellularLocation>
</comment>
<evidence type="ECO:0000256" key="2">
    <source>
        <dbReference type="ARBA" id="ARBA00022491"/>
    </source>
</evidence>
<comment type="similarity">
    <text evidence="7">Belongs to the transcriptional regulatory Rex family.</text>
</comment>
<keyword evidence="1 7" id="KW-0963">Cytoplasm</keyword>
<keyword evidence="5 7" id="KW-0238">DNA-binding</keyword>
<dbReference type="GO" id="GO:0051775">
    <property type="term" value="P:response to redox state"/>
    <property type="evidence" value="ECO:0007669"/>
    <property type="project" value="InterPro"/>
</dbReference>
<dbReference type="Pfam" id="PF02629">
    <property type="entry name" value="CoA_binding"/>
    <property type="match status" value="1"/>
</dbReference>
<dbReference type="SUPFAM" id="SSF51735">
    <property type="entry name" value="NAD(P)-binding Rossmann-fold domains"/>
    <property type="match status" value="1"/>
</dbReference>
<dbReference type="NCBIfam" id="NF003989">
    <property type="entry name" value="PRK05472.1-3"/>
    <property type="match status" value="1"/>
</dbReference>
<dbReference type="InterPro" id="IPR003781">
    <property type="entry name" value="CoA-bd"/>
</dbReference>
<evidence type="ECO:0000256" key="3">
    <source>
        <dbReference type="ARBA" id="ARBA00023015"/>
    </source>
</evidence>
<sequence length="208" mass="23295">MLVKKIPKATAKRLSIYYRCLKNFKAMGMDRVSSEQISDAVKVDSATIRRDFSYFGTLGKRGYGYEIDHLIEFFSRLLSQDQLTMVALIGVGNLGNALISYNFKQSNNVHINAAFDIDPEKVGKIHEGVPIYSMDEIVDQLEARQIDIVILAVPSHAAQSVVPQLEEAGVKGILNFSASRLNVPKDMFVQTVDLANELQTLIYYVTHH</sequence>
<reference evidence="9 10" key="1">
    <citation type="submission" date="2017-12" db="EMBL/GenBank/DDBJ databases">
        <title>Phylogenetic diversity of female urinary microbiome.</title>
        <authorList>
            <person name="Thomas-White K."/>
            <person name="Wolfe A.J."/>
        </authorList>
    </citation>
    <scope>NUCLEOTIDE SEQUENCE [LARGE SCALE GENOMIC DNA]</scope>
    <source>
        <strain evidence="9 10">UMB0139</strain>
    </source>
</reference>
<dbReference type="EMBL" id="PKGY01000002">
    <property type="protein sequence ID" value="PKZ22417.1"/>
    <property type="molecule type" value="Genomic_DNA"/>
</dbReference>
<evidence type="ECO:0000256" key="7">
    <source>
        <dbReference type="HAMAP-Rule" id="MF_01131"/>
    </source>
</evidence>
<dbReference type="SUPFAM" id="SSF46785">
    <property type="entry name" value="Winged helix' DNA-binding domain"/>
    <property type="match status" value="1"/>
</dbReference>
<proteinExistence type="inferred from homology"/>
<dbReference type="Pfam" id="PF06971">
    <property type="entry name" value="Put_DNA-bind_N"/>
    <property type="match status" value="1"/>
</dbReference>
<evidence type="ECO:0000313" key="10">
    <source>
        <dbReference type="Proteomes" id="UP000234239"/>
    </source>
</evidence>
<evidence type="ECO:0000256" key="1">
    <source>
        <dbReference type="ARBA" id="ARBA00022490"/>
    </source>
</evidence>
<dbReference type="SMART" id="SM00881">
    <property type="entry name" value="CoA_binding"/>
    <property type="match status" value="1"/>
</dbReference>
<evidence type="ECO:0000256" key="4">
    <source>
        <dbReference type="ARBA" id="ARBA00023027"/>
    </source>
</evidence>
<comment type="caution">
    <text evidence="9">The sequence shown here is derived from an EMBL/GenBank/DDBJ whole genome shotgun (WGS) entry which is preliminary data.</text>
</comment>
<feature type="binding site" evidence="7">
    <location>
        <begin position="90"/>
        <end position="95"/>
    </location>
    <ligand>
        <name>NAD(+)</name>
        <dbReference type="ChEBI" id="CHEBI:57540"/>
    </ligand>
</feature>
<dbReference type="GO" id="GO:0003677">
    <property type="term" value="F:DNA binding"/>
    <property type="evidence" value="ECO:0007669"/>
    <property type="project" value="UniProtKB-UniRule"/>
</dbReference>
<dbReference type="InterPro" id="IPR036390">
    <property type="entry name" value="WH_DNA-bd_sf"/>
</dbReference>
<dbReference type="Gene3D" id="3.40.50.720">
    <property type="entry name" value="NAD(P)-binding Rossmann-like Domain"/>
    <property type="match status" value="1"/>
</dbReference>
<dbReference type="NCBIfam" id="NF003994">
    <property type="entry name" value="PRK05472.2-3"/>
    <property type="match status" value="1"/>
</dbReference>
<dbReference type="HAMAP" id="MF_01131">
    <property type="entry name" value="Rex"/>
    <property type="match status" value="1"/>
</dbReference>
<dbReference type="InterPro" id="IPR022876">
    <property type="entry name" value="Tscrpt_rep_Rex"/>
</dbReference>
<comment type="function">
    <text evidence="7">Modulates transcription in response to changes in cellular NADH/NAD(+) redox state.</text>
</comment>
<gene>
    <name evidence="7" type="primary">rex</name>
    <name evidence="9" type="ORF">CYJ28_04690</name>
</gene>
<dbReference type="InterPro" id="IPR058203">
    <property type="entry name" value="Rex_bacilli-type"/>
</dbReference>
<keyword evidence="3 7" id="KW-0805">Transcription regulation</keyword>
<dbReference type="GeneID" id="92903511"/>
<dbReference type="RefSeq" id="WP_101603602.1">
    <property type="nucleotide sequence ID" value="NZ_CAJHKM010000001.1"/>
</dbReference>
<protein>
    <recommendedName>
        <fullName evidence="7">Redox-sensing transcriptional repressor Rex</fullName>
    </recommendedName>
</protein>
<dbReference type="GO" id="GO:0045892">
    <property type="term" value="P:negative regulation of DNA-templated transcription"/>
    <property type="evidence" value="ECO:0007669"/>
    <property type="project" value="InterPro"/>
</dbReference>
<dbReference type="PANTHER" id="PTHR35786:SF1">
    <property type="entry name" value="REDOX-SENSING TRANSCRIPTIONAL REPRESSOR REX 1"/>
    <property type="match status" value="1"/>
</dbReference>
<dbReference type="NCBIfam" id="NF003996">
    <property type="entry name" value="PRK05472.2-5"/>
    <property type="match status" value="1"/>
</dbReference>
<feature type="domain" description="CoA-binding" evidence="8">
    <location>
        <begin position="79"/>
        <end position="180"/>
    </location>
</feature>
<dbReference type="NCBIfam" id="NF003995">
    <property type="entry name" value="PRK05472.2-4"/>
    <property type="match status" value="1"/>
</dbReference>
<accession>A0A2I1MQL0</accession>
<keyword evidence="4 7" id="KW-0520">NAD</keyword>
<comment type="subunit">
    <text evidence="7">Homodimer.</text>
</comment>
<name>A0A2I1MQL0_9LACT</name>
<dbReference type="InterPro" id="IPR036388">
    <property type="entry name" value="WH-like_DNA-bd_sf"/>
</dbReference>
<dbReference type="InterPro" id="IPR036291">
    <property type="entry name" value="NAD(P)-bd_dom_sf"/>
</dbReference>
<dbReference type="Gene3D" id="1.10.10.10">
    <property type="entry name" value="Winged helix-like DNA-binding domain superfamily/Winged helix DNA-binding domain"/>
    <property type="match status" value="1"/>
</dbReference>
<dbReference type="NCBIfam" id="NF003991">
    <property type="entry name" value="PRK05472.1-5"/>
    <property type="match status" value="1"/>
</dbReference>